<keyword evidence="1" id="KW-0812">Transmembrane</keyword>
<keyword evidence="3" id="KW-1185">Reference proteome</keyword>
<dbReference type="EMBL" id="CM026430">
    <property type="protein sequence ID" value="KAG0561353.1"/>
    <property type="molecule type" value="Genomic_DNA"/>
</dbReference>
<sequence length="65" mass="7542">MEHSTFLLWIYLSLFLNSLTRLFPGVSFLSARHEFNKSSKTFYRLSGAVKFSPSPRRNLFKALQG</sequence>
<evidence type="ECO:0000313" key="3">
    <source>
        <dbReference type="Proteomes" id="UP000822688"/>
    </source>
</evidence>
<organism evidence="2 3">
    <name type="scientific">Ceratodon purpureus</name>
    <name type="common">Fire moss</name>
    <name type="synonym">Dicranum purpureum</name>
    <dbReference type="NCBI Taxonomy" id="3225"/>
    <lineage>
        <taxon>Eukaryota</taxon>
        <taxon>Viridiplantae</taxon>
        <taxon>Streptophyta</taxon>
        <taxon>Embryophyta</taxon>
        <taxon>Bryophyta</taxon>
        <taxon>Bryophytina</taxon>
        <taxon>Bryopsida</taxon>
        <taxon>Dicranidae</taxon>
        <taxon>Pseudoditrichales</taxon>
        <taxon>Ditrichaceae</taxon>
        <taxon>Ceratodon</taxon>
    </lineage>
</organism>
<name>A0A8T0GQZ3_CERPU</name>
<protein>
    <submittedName>
        <fullName evidence="2">Uncharacterized protein</fullName>
    </submittedName>
</protein>
<dbReference type="AlphaFoldDB" id="A0A8T0GQZ3"/>
<comment type="caution">
    <text evidence="2">The sequence shown here is derived from an EMBL/GenBank/DDBJ whole genome shotgun (WGS) entry which is preliminary data.</text>
</comment>
<evidence type="ECO:0000256" key="1">
    <source>
        <dbReference type="SAM" id="Phobius"/>
    </source>
</evidence>
<gene>
    <name evidence="2" type="ORF">KC19_9G058000</name>
</gene>
<proteinExistence type="predicted"/>
<keyword evidence="1" id="KW-1133">Transmembrane helix</keyword>
<evidence type="ECO:0000313" key="2">
    <source>
        <dbReference type="EMBL" id="KAG0561353.1"/>
    </source>
</evidence>
<feature type="transmembrane region" description="Helical" evidence="1">
    <location>
        <begin position="6"/>
        <end position="31"/>
    </location>
</feature>
<reference evidence="2" key="1">
    <citation type="submission" date="2020-06" db="EMBL/GenBank/DDBJ databases">
        <title>WGS assembly of Ceratodon purpureus strain R40.</title>
        <authorList>
            <person name="Carey S.B."/>
            <person name="Jenkins J."/>
            <person name="Shu S."/>
            <person name="Lovell J.T."/>
            <person name="Sreedasyam A."/>
            <person name="Maumus F."/>
            <person name="Tiley G.P."/>
            <person name="Fernandez-Pozo N."/>
            <person name="Barry K."/>
            <person name="Chen C."/>
            <person name="Wang M."/>
            <person name="Lipzen A."/>
            <person name="Daum C."/>
            <person name="Saski C.A."/>
            <person name="Payton A.C."/>
            <person name="Mcbreen J.C."/>
            <person name="Conrad R.E."/>
            <person name="Kollar L.M."/>
            <person name="Olsson S."/>
            <person name="Huttunen S."/>
            <person name="Landis J.B."/>
            <person name="Wickett N.J."/>
            <person name="Johnson M.G."/>
            <person name="Rensing S.A."/>
            <person name="Grimwood J."/>
            <person name="Schmutz J."/>
            <person name="Mcdaniel S.F."/>
        </authorList>
    </citation>
    <scope>NUCLEOTIDE SEQUENCE</scope>
    <source>
        <strain evidence="2">R40</strain>
    </source>
</reference>
<dbReference type="Proteomes" id="UP000822688">
    <property type="component" value="Chromosome 9"/>
</dbReference>
<accession>A0A8T0GQZ3</accession>
<keyword evidence="1" id="KW-0472">Membrane</keyword>